<dbReference type="AlphaFoldDB" id="X1CN18"/>
<sequence length="185" mass="20948">MRAVPSDAAIVIETNNFQELFKKLNYDNLIWQELIHLDKTNRLNQEILFLDSLFQHSKPIKQTFQNSSVIISFHKTGKEKIGIIYLLNLPAQMNPHQFNEMISKISLSGKITQREYSSVKIYEIAFRSGQDRKKVSSAVSDGVIMFSFSSILLENAIRQLDLATSINDHAGFQKVAATSGKNVEA</sequence>
<comment type="caution">
    <text evidence="1">The sequence shown here is derived from an EMBL/GenBank/DDBJ whole genome shotgun (WGS) entry which is preliminary data.</text>
</comment>
<protein>
    <submittedName>
        <fullName evidence="1">Uncharacterized protein</fullName>
    </submittedName>
</protein>
<accession>X1CN18</accession>
<organism evidence="1">
    <name type="scientific">marine sediment metagenome</name>
    <dbReference type="NCBI Taxonomy" id="412755"/>
    <lineage>
        <taxon>unclassified sequences</taxon>
        <taxon>metagenomes</taxon>
        <taxon>ecological metagenomes</taxon>
    </lineage>
</organism>
<evidence type="ECO:0000313" key="1">
    <source>
        <dbReference type="EMBL" id="GAG94357.1"/>
    </source>
</evidence>
<dbReference type="EMBL" id="BART01019637">
    <property type="protein sequence ID" value="GAG94357.1"/>
    <property type="molecule type" value="Genomic_DNA"/>
</dbReference>
<name>X1CN18_9ZZZZ</name>
<gene>
    <name evidence="1" type="ORF">S01H4_36692</name>
</gene>
<reference evidence="1" key="1">
    <citation type="journal article" date="2014" name="Front. Microbiol.">
        <title>High frequency of phylogenetically diverse reductive dehalogenase-homologous genes in deep subseafloor sedimentary metagenomes.</title>
        <authorList>
            <person name="Kawai M."/>
            <person name="Futagami T."/>
            <person name="Toyoda A."/>
            <person name="Takaki Y."/>
            <person name="Nishi S."/>
            <person name="Hori S."/>
            <person name="Arai W."/>
            <person name="Tsubouchi T."/>
            <person name="Morono Y."/>
            <person name="Uchiyama I."/>
            <person name="Ito T."/>
            <person name="Fujiyama A."/>
            <person name="Inagaki F."/>
            <person name="Takami H."/>
        </authorList>
    </citation>
    <scope>NUCLEOTIDE SEQUENCE</scope>
    <source>
        <strain evidence="1">Expedition CK06-06</strain>
    </source>
</reference>
<proteinExistence type="predicted"/>
<feature type="non-terminal residue" evidence="1">
    <location>
        <position position="185"/>
    </location>
</feature>